<gene>
    <name evidence="5" type="primary">CGRRF1</name>
    <name evidence="5" type="ORF">g.10119</name>
</gene>
<accession>A0A6G1S9Y7</accession>
<dbReference type="PANTHER" id="PTHR15379:SF2">
    <property type="entry name" value="CELL GROWTH REGULATOR WITH RING FINGER DOMAIN PROTEIN 1"/>
    <property type="match status" value="1"/>
</dbReference>
<dbReference type="InterPro" id="IPR013083">
    <property type="entry name" value="Znf_RING/FYVE/PHD"/>
</dbReference>
<dbReference type="GO" id="GO:0008270">
    <property type="term" value="F:zinc ion binding"/>
    <property type="evidence" value="ECO:0007669"/>
    <property type="project" value="UniProtKB-KW"/>
</dbReference>
<dbReference type="InterPro" id="IPR042496">
    <property type="entry name" value="CGRF1"/>
</dbReference>
<organism evidence="5">
    <name type="scientific">Aceria tosichella</name>
    <name type="common">wheat curl mite</name>
    <dbReference type="NCBI Taxonomy" id="561515"/>
    <lineage>
        <taxon>Eukaryota</taxon>
        <taxon>Metazoa</taxon>
        <taxon>Ecdysozoa</taxon>
        <taxon>Arthropoda</taxon>
        <taxon>Chelicerata</taxon>
        <taxon>Arachnida</taxon>
        <taxon>Acari</taxon>
        <taxon>Acariformes</taxon>
        <taxon>Trombidiformes</taxon>
        <taxon>Prostigmata</taxon>
        <taxon>Eupodina</taxon>
        <taxon>Eriophyoidea</taxon>
        <taxon>Eriophyidae</taxon>
        <taxon>Eriophyinae</taxon>
        <taxon>Aceriini</taxon>
        <taxon>Aceria</taxon>
    </lineage>
</organism>
<dbReference type="GO" id="GO:0030308">
    <property type="term" value="P:negative regulation of cell growth"/>
    <property type="evidence" value="ECO:0007669"/>
    <property type="project" value="TreeGrafter"/>
</dbReference>
<dbReference type="PANTHER" id="PTHR15379">
    <property type="entry name" value="CELL GROWTH REGULATOR WITH RING FINGER DOMAIN PROTEIN 1"/>
    <property type="match status" value="1"/>
</dbReference>
<evidence type="ECO:0000313" key="5">
    <source>
        <dbReference type="EMBL" id="MDE46753.1"/>
    </source>
</evidence>
<evidence type="ECO:0000256" key="2">
    <source>
        <dbReference type="ARBA" id="ARBA00022833"/>
    </source>
</evidence>
<dbReference type="AlphaFoldDB" id="A0A6G1S9Y7"/>
<protein>
    <submittedName>
        <fullName evidence="5">Cell growth regulator with RING finger domain protein 1</fullName>
    </submittedName>
</protein>
<keyword evidence="2" id="KW-0862">Zinc</keyword>
<evidence type="ECO:0000256" key="1">
    <source>
        <dbReference type="ARBA" id="ARBA00022771"/>
    </source>
</evidence>
<evidence type="ECO:0000256" key="3">
    <source>
        <dbReference type="PROSITE-ProRule" id="PRU00175"/>
    </source>
</evidence>
<dbReference type="SUPFAM" id="SSF57850">
    <property type="entry name" value="RING/U-box"/>
    <property type="match status" value="1"/>
</dbReference>
<keyword evidence="1 3" id="KW-0479">Metal-binding</keyword>
<feature type="domain" description="RING-type" evidence="4">
    <location>
        <begin position="200"/>
        <end position="241"/>
    </location>
</feature>
<dbReference type="InterPro" id="IPR001841">
    <property type="entry name" value="Znf_RING"/>
</dbReference>
<evidence type="ECO:0000259" key="4">
    <source>
        <dbReference type="PROSITE" id="PS50089"/>
    </source>
</evidence>
<keyword evidence="1 3" id="KW-0863">Zinc-finger</keyword>
<sequence length="303" mass="34296">MMDENQFVSCVPTAIRVEQMKMIRNLIEVKIPEDELNRANFKDGLSIEVKSEKAFIVNAYWIVKIIDIHAEIEKNWHTLHQALTSGKFLSDQNRSLYQNERKVYHETHQQVKCEIRPPTEIDTSSMTQTPRDFYPLVIIVTCLEDDPTPLASDAAANIHIVHIQDSVVPVRSHVIKQYIKQIDGRILDISQLYQEDTAACFICFEEADPDEKLKLFCLLPCRHSPICSNCILRIRECPKCRCPIASVFDINAPASNSTQPAGGSSIDPKLKHLYDGETEETDSGSRPSKGGFFGSLMKSIFGK</sequence>
<reference evidence="5" key="1">
    <citation type="submission" date="2018-10" db="EMBL/GenBank/DDBJ databases">
        <title>Transcriptome assembly of Aceria tosichella (Wheat curl mite) Type 2.</title>
        <authorList>
            <person name="Scully E.D."/>
            <person name="Geib S.M."/>
            <person name="Palmer N.A."/>
            <person name="Gupta A.K."/>
            <person name="Sarath G."/>
            <person name="Tatineni S."/>
        </authorList>
    </citation>
    <scope>NUCLEOTIDE SEQUENCE</scope>
    <source>
        <strain evidence="5">LincolnNE</strain>
    </source>
</reference>
<dbReference type="Gene3D" id="3.30.40.10">
    <property type="entry name" value="Zinc/RING finger domain, C3HC4 (zinc finger)"/>
    <property type="match status" value="1"/>
</dbReference>
<proteinExistence type="predicted"/>
<name>A0A6G1S9Y7_9ACAR</name>
<dbReference type="PROSITE" id="PS50089">
    <property type="entry name" value="ZF_RING_2"/>
    <property type="match status" value="1"/>
</dbReference>
<dbReference type="SMART" id="SM00184">
    <property type="entry name" value="RING"/>
    <property type="match status" value="1"/>
</dbReference>
<dbReference type="EMBL" id="GGYP01001982">
    <property type="protein sequence ID" value="MDE46753.1"/>
    <property type="molecule type" value="Transcribed_RNA"/>
</dbReference>